<keyword evidence="11" id="KW-1185">Reference proteome</keyword>
<keyword evidence="4 7" id="KW-0689">Ribosomal protein</keyword>
<dbReference type="PROSITE" id="PS50159">
    <property type="entry name" value="RIBOSOMAL_S13_2"/>
    <property type="match status" value="1"/>
</dbReference>
<dbReference type="InterPro" id="IPR027437">
    <property type="entry name" value="Rbsml_uS13_C"/>
</dbReference>
<comment type="similarity">
    <text evidence="1 7 8">Belongs to the universal ribosomal protein uS13 family.</text>
</comment>
<dbReference type="InterPro" id="IPR019980">
    <property type="entry name" value="Ribosomal_uS13_bac-type"/>
</dbReference>
<dbReference type="EMBL" id="CP007389">
    <property type="protein sequence ID" value="APT73959.1"/>
    <property type="molecule type" value="Genomic_DNA"/>
</dbReference>
<accession>A0ABN4UX88</accession>
<dbReference type="Pfam" id="PF00416">
    <property type="entry name" value="Ribosomal_S13"/>
    <property type="match status" value="1"/>
</dbReference>
<dbReference type="PANTHER" id="PTHR10871">
    <property type="entry name" value="30S RIBOSOMAL PROTEIN S13/40S RIBOSOMAL PROTEIN S18"/>
    <property type="match status" value="1"/>
</dbReference>
<dbReference type="InterPro" id="IPR018269">
    <property type="entry name" value="Ribosomal_uS13_CS"/>
</dbReference>
<reference evidence="10 11" key="1">
    <citation type="submission" date="2014-02" db="EMBL/GenBank/DDBJ databases">
        <title>Diversity of Thermotogales isolates from hydrothermal vents.</title>
        <authorList>
            <person name="Haverkamp T.H.A."/>
            <person name="Lossouarn J."/>
            <person name="Geslin C."/>
            <person name="Nesbo C.L."/>
        </authorList>
    </citation>
    <scope>NUCLEOTIDE SEQUENCE [LARGE SCALE GENOMIC DNA]</scope>
    <source>
        <strain evidence="10 11">431</strain>
    </source>
</reference>
<keyword evidence="3 7" id="KW-0694">RNA-binding</keyword>
<evidence type="ECO:0000313" key="10">
    <source>
        <dbReference type="EMBL" id="APT73959.1"/>
    </source>
</evidence>
<dbReference type="SUPFAM" id="SSF46946">
    <property type="entry name" value="S13-like H2TH domain"/>
    <property type="match status" value="1"/>
</dbReference>
<comment type="function">
    <text evidence="7">Located at the top of the head of the 30S subunit, it contacts several helices of the 16S rRNA. In the 70S ribosome it contacts the 23S rRNA (bridge B1a) and protein L5 of the 50S subunit (bridge B1b), connecting the 2 subunits; these bridges are implicated in subunit movement. Contacts the tRNAs in the A and P-sites.</text>
</comment>
<protein>
    <recommendedName>
        <fullName evidence="6 7">Small ribosomal subunit protein uS13</fullName>
    </recommendedName>
</protein>
<dbReference type="InterPro" id="IPR001892">
    <property type="entry name" value="Ribosomal_uS13"/>
</dbReference>
<evidence type="ECO:0000256" key="3">
    <source>
        <dbReference type="ARBA" id="ARBA00022884"/>
    </source>
</evidence>
<dbReference type="PROSITE" id="PS00646">
    <property type="entry name" value="RIBOSOMAL_S13_1"/>
    <property type="match status" value="1"/>
</dbReference>
<evidence type="ECO:0000256" key="8">
    <source>
        <dbReference type="RuleBase" id="RU003830"/>
    </source>
</evidence>
<evidence type="ECO:0000313" key="11">
    <source>
        <dbReference type="Proteomes" id="UP000185490"/>
    </source>
</evidence>
<evidence type="ECO:0000256" key="2">
    <source>
        <dbReference type="ARBA" id="ARBA00022730"/>
    </source>
</evidence>
<feature type="region of interest" description="Disordered" evidence="9">
    <location>
        <begin position="97"/>
        <end position="122"/>
    </location>
</feature>
<dbReference type="HAMAP" id="MF_01315">
    <property type="entry name" value="Ribosomal_uS13"/>
    <property type="match status" value="1"/>
</dbReference>
<dbReference type="Gene3D" id="4.10.910.10">
    <property type="entry name" value="30s ribosomal protein s13, domain 2"/>
    <property type="match status" value="1"/>
</dbReference>
<dbReference type="NCBIfam" id="TIGR03631">
    <property type="entry name" value="uS13_bact"/>
    <property type="match status" value="1"/>
</dbReference>
<evidence type="ECO:0000256" key="9">
    <source>
        <dbReference type="SAM" id="MobiDB-lite"/>
    </source>
</evidence>
<feature type="compositionally biased region" description="Basic residues" evidence="9">
    <location>
        <begin position="101"/>
        <end position="122"/>
    </location>
</feature>
<sequence length="122" mass="13974">MARIVGVEIPNDKKVEIALTYIYGIGKTRAKQICEATNIDPNKRVRELGDEEISKIATFIQQNYKVEGELRTEVMQNIKRLIDIGCYRGLRHKLGLPVRGQKTKSNARTRKGPRPSRIKKKK</sequence>
<dbReference type="Gene3D" id="1.10.8.50">
    <property type="match status" value="1"/>
</dbReference>
<evidence type="ECO:0000256" key="4">
    <source>
        <dbReference type="ARBA" id="ARBA00022980"/>
    </source>
</evidence>
<evidence type="ECO:0000256" key="5">
    <source>
        <dbReference type="ARBA" id="ARBA00023274"/>
    </source>
</evidence>
<evidence type="ECO:0000256" key="6">
    <source>
        <dbReference type="ARBA" id="ARBA00035166"/>
    </source>
</evidence>
<dbReference type="RefSeq" id="WP_012057199.1">
    <property type="nucleotide sequence ID" value="NZ_CP007389.1"/>
</dbReference>
<keyword evidence="5 7" id="KW-0687">Ribonucleoprotein</keyword>
<proteinExistence type="inferred from homology"/>
<organism evidence="10 11">
    <name type="scientific">Thermosipho melanesiensis</name>
    <dbReference type="NCBI Taxonomy" id="46541"/>
    <lineage>
        <taxon>Bacteria</taxon>
        <taxon>Thermotogati</taxon>
        <taxon>Thermotogota</taxon>
        <taxon>Thermotogae</taxon>
        <taxon>Thermotogales</taxon>
        <taxon>Fervidobacteriaceae</taxon>
        <taxon>Thermosipho</taxon>
    </lineage>
</organism>
<dbReference type="PIRSF" id="PIRSF002134">
    <property type="entry name" value="Ribosomal_S13"/>
    <property type="match status" value="1"/>
</dbReference>
<dbReference type="Proteomes" id="UP000185490">
    <property type="component" value="Chromosome"/>
</dbReference>
<keyword evidence="7" id="KW-0820">tRNA-binding</keyword>
<evidence type="ECO:0000256" key="1">
    <source>
        <dbReference type="ARBA" id="ARBA00008080"/>
    </source>
</evidence>
<dbReference type="InterPro" id="IPR010979">
    <property type="entry name" value="Ribosomal_uS13-like_H2TH"/>
</dbReference>
<gene>
    <name evidence="7" type="primary">rpsM</name>
    <name evidence="10" type="ORF">BW47_05245</name>
</gene>
<keyword evidence="2 7" id="KW-0699">rRNA-binding</keyword>
<dbReference type="GO" id="GO:0005840">
    <property type="term" value="C:ribosome"/>
    <property type="evidence" value="ECO:0007669"/>
    <property type="project" value="UniProtKB-KW"/>
</dbReference>
<name>A0ABN4UX88_9BACT</name>
<comment type="subunit">
    <text evidence="7">Part of the 30S ribosomal subunit. Forms a loose heterodimer with protein S19. Forms two bridges to the 50S subunit in the 70S ribosome.</text>
</comment>
<dbReference type="PANTHER" id="PTHR10871:SF1">
    <property type="entry name" value="SMALL RIBOSOMAL SUBUNIT PROTEIN US13M"/>
    <property type="match status" value="1"/>
</dbReference>
<evidence type="ECO:0000256" key="7">
    <source>
        <dbReference type="HAMAP-Rule" id="MF_01315"/>
    </source>
</evidence>